<accession>A0A8T0J128</accession>
<keyword evidence="3" id="KW-0560">Oxidoreductase</keyword>
<evidence type="ECO:0000256" key="5">
    <source>
        <dbReference type="SAM" id="Phobius"/>
    </source>
</evidence>
<keyword evidence="5" id="KW-0472">Membrane</keyword>
<dbReference type="Gene3D" id="1.10.630.10">
    <property type="entry name" value="Cytochrome P450"/>
    <property type="match status" value="1"/>
</dbReference>
<sequence length="356" mass="39703">MANITRIGSGFCNFAIASWKFSCLQLATISALVAATLIVIHVLARAQDRKSLPPGPRAWPVVGNLHVMASVMPHRALEKLATKYGGIMYLRLGSRPCVVISTAAAAKEVFRQSNEAILSNRPKHLFAQVFSDNYRSVAHAPYGPHWRQLRRFCSSELLSPKTLASHRGVREEELRNMMAILVAESAKADAAINFKSWLFELSANIMTKMLVNKRYFGNGGASQEEMEEISHLFGKLLRLIMDPVISDYIPSMSFLEKLQGKERLLIEQCDDAIRVVNKMMELEKHRERAKEGGHGDGSEDYVPDVVDMMTAEPLDGGKPLPERTMALFLLERSIVLPLANKLVVNFGCCSAQRFCL</sequence>
<comment type="caution">
    <text evidence="6">The sequence shown here is derived from an EMBL/GenBank/DDBJ whole genome shotgun (WGS) entry which is preliminary data.</text>
</comment>
<dbReference type="AlphaFoldDB" id="A0A8T0J128"/>
<dbReference type="InterPro" id="IPR001128">
    <property type="entry name" value="Cyt_P450"/>
</dbReference>
<dbReference type="SUPFAM" id="SSF48264">
    <property type="entry name" value="Cytochrome P450"/>
    <property type="match status" value="1"/>
</dbReference>
<feature type="transmembrane region" description="Helical" evidence="5">
    <location>
        <begin position="24"/>
        <end position="44"/>
    </location>
</feature>
<keyword evidence="4" id="KW-0408">Iron</keyword>
<organism evidence="6 7">
    <name type="scientific">Ceratodon purpureus</name>
    <name type="common">Fire moss</name>
    <name type="synonym">Dicranum purpureum</name>
    <dbReference type="NCBI Taxonomy" id="3225"/>
    <lineage>
        <taxon>Eukaryota</taxon>
        <taxon>Viridiplantae</taxon>
        <taxon>Streptophyta</taxon>
        <taxon>Embryophyta</taxon>
        <taxon>Bryophyta</taxon>
        <taxon>Bryophytina</taxon>
        <taxon>Bryopsida</taxon>
        <taxon>Dicranidae</taxon>
        <taxon>Pseudoditrichales</taxon>
        <taxon>Ditrichaceae</taxon>
        <taxon>Ceratodon</taxon>
    </lineage>
</organism>
<dbReference type="GO" id="GO:0020037">
    <property type="term" value="F:heme binding"/>
    <property type="evidence" value="ECO:0007669"/>
    <property type="project" value="InterPro"/>
</dbReference>
<comment type="similarity">
    <text evidence="1">Belongs to the cytochrome P450 family.</text>
</comment>
<dbReference type="Proteomes" id="UP000822688">
    <property type="component" value="Chromosome 2"/>
</dbReference>
<dbReference type="PANTHER" id="PTHR47944:SF16">
    <property type="entry name" value="CYTOCHROME P450 FAMILY 1 SUBFAMILY A POLYPEPTIDE 1"/>
    <property type="match status" value="1"/>
</dbReference>
<dbReference type="Pfam" id="PF00067">
    <property type="entry name" value="p450"/>
    <property type="match status" value="1"/>
</dbReference>
<dbReference type="GO" id="GO:0005506">
    <property type="term" value="F:iron ion binding"/>
    <property type="evidence" value="ECO:0007669"/>
    <property type="project" value="InterPro"/>
</dbReference>
<keyword evidence="5" id="KW-1133">Transmembrane helix</keyword>
<evidence type="ECO:0000256" key="4">
    <source>
        <dbReference type="ARBA" id="ARBA00023004"/>
    </source>
</evidence>
<protein>
    <recommendedName>
        <fullName evidence="8">Cytochrome P450</fullName>
    </recommendedName>
</protein>
<proteinExistence type="inferred from homology"/>
<dbReference type="PANTHER" id="PTHR47944">
    <property type="entry name" value="CYTOCHROME P450 98A9"/>
    <property type="match status" value="1"/>
</dbReference>
<evidence type="ECO:0000256" key="3">
    <source>
        <dbReference type="ARBA" id="ARBA00023002"/>
    </source>
</evidence>
<gene>
    <name evidence="6" type="ORF">KC19_2G255400</name>
</gene>
<dbReference type="EMBL" id="CM026422">
    <property type="protein sequence ID" value="KAG0588601.1"/>
    <property type="molecule type" value="Genomic_DNA"/>
</dbReference>
<reference evidence="6" key="1">
    <citation type="submission" date="2020-06" db="EMBL/GenBank/DDBJ databases">
        <title>WGS assembly of Ceratodon purpureus strain R40.</title>
        <authorList>
            <person name="Carey S.B."/>
            <person name="Jenkins J."/>
            <person name="Shu S."/>
            <person name="Lovell J.T."/>
            <person name="Sreedasyam A."/>
            <person name="Maumus F."/>
            <person name="Tiley G.P."/>
            <person name="Fernandez-Pozo N."/>
            <person name="Barry K."/>
            <person name="Chen C."/>
            <person name="Wang M."/>
            <person name="Lipzen A."/>
            <person name="Daum C."/>
            <person name="Saski C.A."/>
            <person name="Payton A.C."/>
            <person name="Mcbreen J.C."/>
            <person name="Conrad R.E."/>
            <person name="Kollar L.M."/>
            <person name="Olsson S."/>
            <person name="Huttunen S."/>
            <person name="Landis J.B."/>
            <person name="Wickett N.J."/>
            <person name="Johnson M.G."/>
            <person name="Rensing S.A."/>
            <person name="Grimwood J."/>
            <person name="Schmutz J."/>
            <person name="Mcdaniel S.F."/>
        </authorList>
    </citation>
    <scope>NUCLEOTIDE SEQUENCE</scope>
    <source>
        <strain evidence="6">R40</strain>
    </source>
</reference>
<name>A0A8T0J128_CERPU</name>
<keyword evidence="2" id="KW-0479">Metal-binding</keyword>
<dbReference type="GO" id="GO:0004497">
    <property type="term" value="F:monooxygenase activity"/>
    <property type="evidence" value="ECO:0007669"/>
    <property type="project" value="InterPro"/>
</dbReference>
<keyword evidence="5" id="KW-0812">Transmembrane</keyword>
<evidence type="ECO:0000313" key="6">
    <source>
        <dbReference type="EMBL" id="KAG0588601.1"/>
    </source>
</evidence>
<evidence type="ECO:0000313" key="7">
    <source>
        <dbReference type="Proteomes" id="UP000822688"/>
    </source>
</evidence>
<keyword evidence="7" id="KW-1185">Reference proteome</keyword>
<evidence type="ECO:0008006" key="8">
    <source>
        <dbReference type="Google" id="ProtNLM"/>
    </source>
</evidence>
<evidence type="ECO:0000256" key="1">
    <source>
        <dbReference type="ARBA" id="ARBA00010617"/>
    </source>
</evidence>
<evidence type="ECO:0000256" key="2">
    <source>
        <dbReference type="ARBA" id="ARBA00022723"/>
    </source>
</evidence>
<dbReference type="InterPro" id="IPR036396">
    <property type="entry name" value="Cyt_P450_sf"/>
</dbReference>
<dbReference type="GO" id="GO:0016705">
    <property type="term" value="F:oxidoreductase activity, acting on paired donors, with incorporation or reduction of molecular oxygen"/>
    <property type="evidence" value="ECO:0007669"/>
    <property type="project" value="InterPro"/>
</dbReference>